<gene>
    <name evidence="9" type="ORF">GCM10010171_63780</name>
</gene>
<dbReference type="Proteomes" id="UP000660680">
    <property type="component" value="Unassembled WGS sequence"/>
</dbReference>
<evidence type="ECO:0000313" key="10">
    <source>
        <dbReference type="Proteomes" id="UP000660680"/>
    </source>
</evidence>
<evidence type="ECO:0000313" key="9">
    <source>
        <dbReference type="EMBL" id="GGS60109.1"/>
    </source>
</evidence>
<reference evidence="9" key="2">
    <citation type="submission" date="2020-09" db="EMBL/GenBank/DDBJ databases">
        <authorList>
            <person name="Sun Q."/>
            <person name="Ohkuma M."/>
        </authorList>
    </citation>
    <scope>NUCLEOTIDE SEQUENCE</scope>
    <source>
        <strain evidence="9">JCM 3276</strain>
    </source>
</reference>
<dbReference type="RefSeq" id="WP_189214347.1">
    <property type="nucleotide sequence ID" value="NZ_BMRB01000012.1"/>
</dbReference>
<dbReference type="InterPro" id="IPR000719">
    <property type="entry name" value="Prot_kinase_dom"/>
</dbReference>
<proteinExistence type="predicted"/>
<reference evidence="9" key="1">
    <citation type="journal article" date="2014" name="Int. J. Syst. Evol. Microbiol.">
        <title>Complete genome sequence of Corynebacterium casei LMG S-19264T (=DSM 44701T), isolated from a smear-ripened cheese.</title>
        <authorList>
            <consortium name="US DOE Joint Genome Institute (JGI-PGF)"/>
            <person name="Walter F."/>
            <person name="Albersmeier A."/>
            <person name="Kalinowski J."/>
            <person name="Ruckert C."/>
        </authorList>
    </citation>
    <scope>NUCLEOTIDE SEQUENCE</scope>
    <source>
        <strain evidence="9">JCM 3276</strain>
    </source>
</reference>
<dbReference type="SMART" id="SM00220">
    <property type="entry name" value="S_TKc"/>
    <property type="match status" value="1"/>
</dbReference>
<keyword evidence="7" id="KW-1133">Transmembrane helix</keyword>
<evidence type="ECO:0000256" key="7">
    <source>
        <dbReference type="SAM" id="Phobius"/>
    </source>
</evidence>
<dbReference type="SUPFAM" id="SSF56112">
    <property type="entry name" value="Protein kinase-like (PK-like)"/>
    <property type="match status" value="1"/>
</dbReference>
<dbReference type="Gene3D" id="1.10.510.10">
    <property type="entry name" value="Transferase(Phosphotransferase) domain 1"/>
    <property type="match status" value="1"/>
</dbReference>
<protein>
    <recommendedName>
        <fullName evidence="1">non-specific serine/threonine protein kinase</fullName>
        <ecNumber evidence="1">2.7.11.1</ecNumber>
    </recommendedName>
</protein>
<feature type="transmembrane region" description="Helical" evidence="7">
    <location>
        <begin position="277"/>
        <end position="298"/>
    </location>
</feature>
<dbReference type="PANTHER" id="PTHR43289">
    <property type="entry name" value="MITOGEN-ACTIVATED PROTEIN KINASE KINASE KINASE 20-RELATED"/>
    <property type="match status" value="1"/>
</dbReference>
<dbReference type="PROSITE" id="PS50011">
    <property type="entry name" value="PROTEIN_KINASE_DOM"/>
    <property type="match status" value="1"/>
</dbReference>
<dbReference type="InterPro" id="IPR011009">
    <property type="entry name" value="Kinase-like_dom_sf"/>
</dbReference>
<keyword evidence="7" id="KW-0472">Membrane</keyword>
<evidence type="ECO:0000256" key="2">
    <source>
        <dbReference type="ARBA" id="ARBA00022527"/>
    </source>
</evidence>
<keyword evidence="4" id="KW-0547">Nucleotide-binding</keyword>
<comment type="caution">
    <text evidence="9">The sequence shown here is derived from an EMBL/GenBank/DDBJ whole genome shotgun (WGS) entry which is preliminary data.</text>
</comment>
<dbReference type="EMBL" id="BMRB01000012">
    <property type="protein sequence ID" value="GGS60109.1"/>
    <property type="molecule type" value="Genomic_DNA"/>
</dbReference>
<name>A0A918GTU0_9PSEU</name>
<evidence type="ECO:0000259" key="8">
    <source>
        <dbReference type="PROSITE" id="PS50011"/>
    </source>
</evidence>
<dbReference type="GO" id="GO:0004674">
    <property type="term" value="F:protein serine/threonine kinase activity"/>
    <property type="evidence" value="ECO:0007669"/>
    <property type="project" value="UniProtKB-KW"/>
</dbReference>
<evidence type="ECO:0000256" key="6">
    <source>
        <dbReference type="ARBA" id="ARBA00022840"/>
    </source>
</evidence>
<evidence type="ECO:0000256" key="3">
    <source>
        <dbReference type="ARBA" id="ARBA00022679"/>
    </source>
</evidence>
<keyword evidence="2" id="KW-0723">Serine/threonine-protein kinase</keyword>
<keyword evidence="6" id="KW-0067">ATP-binding</keyword>
<evidence type="ECO:0000256" key="5">
    <source>
        <dbReference type="ARBA" id="ARBA00022777"/>
    </source>
</evidence>
<organism evidence="9 10">
    <name type="scientific">Actinokineospora fastidiosa</name>
    <dbReference type="NCBI Taxonomy" id="1816"/>
    <lineage>
        <taxon>Bacteria</taxon>
        <taxon>Bacillati</taxon>
        <taxon>Actinomycetota</taxon>
        <taxon>Actinomycetes</taxon>
        <taxon>Pseudonocardiales</taxon>
        <taxon>Pseudonocardiaceae</taxon>
        <taxon>Actinokineospora</taxon>
    </lineage>
</organism>
<dbReference type="PANTHER" id="PTHR43289:SF6">
    <property type="entry name" value="SERINE_THREONINE-PROTEIN KINASE NEKL-3"/>
    <property type="match status" value="1"/>
</dbReference>
<keyword evidence="3" id="KW-0808">Transferase</keyword>
<sequence>MSDDGLHPIGHGPVATVYSGTHDGEPAAFKVFPRGFDRRTLAAFTREQAALPPNRAILAVEEVTRLPDGRHALRLPLCAESLADRVLRTGGLPVDDVVILGAAVAGALAAAHAVGVVHGGITPTNILIRPSGEPAVADFGTVLRDAFTRDPMHGVEYTYPDTLRTGVRDERSDLYGLGAVLHFALTGQSPYPSRLGEQPGQRVLRVLGEPVPAIHRPDVPVALATLIARLLVPGAAQRTLDAAAVADQLADTGPVAVPVAAEEPSETPPPPPRGPRYGLAAAAVVVLGVLAVVLAMVVQREPAVSAVPPRQPVTAATTSQAPEVRLELADPKDLGDRVELRWHTTREMQFAVRVAVEGGGPAPYRLVGTRTSYTVTVDPKLKYCFSVQGSDTVDFYVTDPKPIRGAVCSG</sequence>
<dbReference type="EC" id="2.7.11.1" evidence="1"/>
<keyword evidence="5" id="KW-0418">Kinase</keyword>
<dbReference type="Pfam" id="PF00069">
    <property type="entry name" value="Pkinase"/>
    <property type="match status" value="1"/>
</dbReference>
<keyword evidence="10" id="KW-1185">Reference proteome</keyword>
<evidence type="ECO:0000256" key="4">
    <source>
        <dbReference type="ARBA" id="ARBA00022741"/>
    </source>
</evidence>
<dbReference type="GO" id="GO:0005524">
    <property type="term" value="F:ATP binding"/>
    <property type="evidence" value="ECO:0007669"/>
    <property type="project" value="UniProtKB-KW"/>
</dbReference>
<feature type="domain" description="Protein kinase" evidence="8">
    <location>
        <begin position="3"/>
        <end position="250"/>
    </location>
</feature>
<evidence type="ECO:0000256" key="1">
    <source>
        <dbReference type="ARBA" id="ARBA00012513"/>
    </source>
</evidence>
<dbReference type="AlphaFoldDB" id="A0A918GTU0"/>
<accession>A0A918GTU0</accession>
<keyword evidence="7" id="KW-0812">Transmembrane</keyword>